<feature type="compositionally biased region" description="Polar residues" evidence="1">
    <location>
        <begin position="125"/>
        <end position="143"/>
    </location>
</feature>
<feature type="region of interest" description="Disordered" evidence="1">
    <location>
        <begin position="447"/>
        <end position="469"/>
    </location>
</feature>
<feature type="region of interest" description="Disordered" evidence="1">
    <location>
        <begin position="1"/>
        <end position="224"/>
    </location>
</feature>
<keyword evidence="2" id="KW-1185">Reference proteome</keyword>
<reference evidence="3" key="1">
    <citation type="submission" date="2025-08" db="UniProtKB">
        <authorList>
            <consortium name="RefSeq"/>
        </authorList>
    </citation>
    <scope>IDENTIFICATION</scope>
</reference>
<protein>
    <submittedName>
        <fullName evidence="3">Uncharacterized protein LOC121202389</fullName>
    </submittedName>
</protein>
<name>A0A8M1HHY5_BETSP</name>
<dbReference type="RefSeq" id="XP_040927837.1">
    <property type="nucleotide sequence ID" value="XM_041071903.2"/>
</dbReference>
<organism evidence="2 3">
    <name type="scientific">Betta splendens</name>
    <name type="common">Siamese fighting fish</name>
    <dbReference type="NCBI Taxonomy" id="158456"/>
    <lineage>
        <taxon>Eukaryota</taxon>
        <taxon>Metazoa</taxon>
        <taxon>Chordata</taxon>
        <taxon>Craniata</taxon>
        <taxon>Vertebrata</taxon>
        <taxon>Euteleostomi</taxon>
        <taxon>Actinopterygii</taxon>
        <taxon>Neopterygii</taxon>
        <taxon>Teleostei</taxon>
        <taxon>Neoteleostei</taxon>
        <taxon>Acanthomorphata</taxon>
        <taxon>Anabantaria</taxon>
        <taxon>Anabantiformes</taxon>
        <taxon>Anabantoidei</taxon>
        <taxon>Osphronemidae</taxon>
        <taxon>Betta</taxon>
    </lineage>
</organism>
<feature type="compositionally biased region" description="Polar residues" evidence="1">
    <location>
        <begin position="60"/>
        <end position="76"/>
    </location>
</feature>
<feature type="region of interest" description="Disordered" evidence="1">
    <location>
        <begin position="540"/>
        <end position="564"/>
    </location>
</feature>
<feature type="region of interest" description="Disordered" evidence="1">
    <location>
        <begin position="300"/>
        <end position="337"/>
    </location>
</feature>
<sequence length="673" mass="75074">MERSEAGGSPPDDSGLWMKLDSSPVTAHTQIQSTTSGEDPQTKISSHDAIPRPHPLPPTEGSTEPSTNNSSVTHSNKAADATEAEANPSSLDWHRGEKQVTATREDEVNTGHTSKESGDVERPSKNTCYDQVQSATDQDTTRSVEAADGLMETCSDPNKRAVEPNEEAEDSASQPQTRTTRAHEPEDTVFDPNPDCDEVNDEDSSELHACSQTGRAAEHMTHDDKEVVDAQSLNYKLTKDDWLRRESGSIETQPNADEVRSQRRDGTWKIATDIQQGEHLLQRLQLVQQRQDGSTLSFQQAALGAQQEPPPRSADRMMEQQRPTQPRTGSRDPGGAWLCAPPARWRTSEEAAHGKLSLHTAAGAFSLPVNIDVLEIPFHTSISLEPFQSQHSTWQFSEQKMQKEISVEPQREVVLVNQGKIPGGYSKGEARHLKETRLLFEAFQQVQAEGPARHRRSPPSTTKGHVYPSVLERTRSLEMFSLKSCPVTRAQSLRLYKPGTSERAGSPENIRSKSPTTRLCPYPPKDKHLPLYRCVDSLSPEASTTAGETRSEATPQSPILKQNPFFKLRPALALQPEVEKDIREAREREEELRRQRSALYGDQAQEEERSEVTETRQPGVGQQATGKLERVWPPPPKQTQHEPSAHRAGGPKARLWQRRESDPINERRPQDDE</sequence>
<dbReference type="KEGG" id="bspl:121202389"/>
<dbReference type="Proteomes" id="UP000515150">
    <property type="component" value="Chromosome 8"/>
</dbReference>
<evidence type="ECO:0000313" key="3">
    <source>
        <dbReference type="RefSeq" id="XP_040927837.1"/>
    </source>
</evidence>
<feature type="compositionally biased region" description="Acidic residues" evidence="1">
    <location>
        <begin position="194"/>
        <end position="204"/>
    </location>
</feature>
<dbReference type="PANTHER" id="PTHR18839">
    <property type="entry name" value="MITOTIC INTERACTOR AND SUBSTRATE OF PLK1 MISP FAMILY MEMBER"/>
    <property type="match status" value="1"/>
</dbReference>
<dbReference type="InterPro" id="IPR042779">
    <property type="entry name" value="MISP/MISP3-like"/>
</dbReference>
<dbReference type="PANTHER" id="PTHR18839:SF0">
    <property type="entry name" value="MITOTIC INTERACTOR AND SUBSTRATE OF PLK1 ISOFORM X1-RELATED"/>
    <property type="match status" value="1"/>
</dbReference>
<feature type="compositionally biased region" description="Basic and acidic residues" evidence="1">
    <location>
        <begin position="92"/>
        <end position="124"/>
    </location>
</feature>
<gene>
    <name evidence="3" type="primary">LOC121202389</name>
</gene>
<evidence type="ECO:0000256" key="1">
    <source>
        <dbReference type="SAM" id="MobiDB-lite"/>
    </source>
</evidence>
<accession>A0A8M1HHY5</accession>
<feature type="compositionally biased region" description="Basic and acidic residues" evidence="1">
    <location>
        <begin position="657"/>
        <end position="673"/>
    </location>
</feature>
<evidence type="ECO:0000313" key="2">
    <source>
        <dbReference type="Proteomes" id="UP000515150"/>
    </source>
</evidence>
<feature type="compositionally biased region" description="Polar residues" evidence="1">
    <location>
        <begin position="540"/>
        <end position="560"/>
    </location>
</feature>
<dbReference type="GeneID" id="121202389"/>
<feature type="region of interest" description="Disordered" evidence="1">
    <location>
        <begin position="494"/>
        <end position="523"/>
    </location>
</feature>
<proteinExistence type="predicted"/>
<dbReference type="AlphaFoldDB" id="A0A8M1HHY5"/>
<feature type="region of interest" description="Disordered" evidence="1">
    <location>
        <begin position="593"/>
        <end position="673"/>
    </location>
</feature>
<feature type="compositionally biased region" description="Polar residues" evidence="1">
    <location>
        <begin position="23"/>
        <end position="44"/>
    </location>
</feature>
<dbReference type="OrthoDB" id="8902708at2759"/>